<keyword evidence="1" id="KW-0812">Transmembrane</keyword>
<name>A0A1C6FNH5_9FIRM</name>
<keyword evidence="1" id="KW-0472">Membrane</keyword>
<keyword evidence="2" id="KW-0732">Signal</keyword>
<feature type="signal peptide" evidence="2">
    <location>
        <begin position="1"/>
        <end position="28"/>
    </location>
</feature>
<keyword evidence="1" id="KW-1133">Transmembrane helix</keyword>
<evidence type="ECO:0000256" key="2">
    <source>
        <dbReference type="SAM" id="SignalP"/>
    </source>
</evidence>
<organism evidence="3">
    <name type="scientific">uncultured Anaerotruncus sp</name>
    <dbReference type="NCBI Taxonomy" id="905011"/>
    <lineage>
        <taxon>Bacteria</taxon>
        <taxon>Bacillati</taxon>
        <taxon>Bacillota</taxon>
        <taxon>Clostridia</taxon>
        <taxon>Eubacteriales</taxon>
        <taxon>Oscillospiraceae</taxon>
        <taxon>Anaerotruncus</taxon>
        <taxon>environmental samples</taxon>
    </lineage>
</organism>
<reference evidence="3" key="1">
    <citation type="submission" date="2015-09" db="EMBL/GenBank/DDBJ databases">
        <authorList>
            <consortium name="Pathogen Informatics"/>
        </authorList>
    </citation>
    <scope>NUCLEOTIDE SEQUENCE</scope>
    <source>
        <strain evidence="3">2789STDY5834896</strain>
    </source>
</reference>
<evidence type="ECO:0008006" key="4">
    <source>
        <dbReference type="Google" id="ProtNLM"/>
    </source>
</evidence>
<evidence type="ECO:0000313" key="3">
    <source>
        <dbReference type="EMBL" id="SCJ34541.1"/>
    </source>
</evidence>
<protein>
    <recommendedName>
        <fullName evidence="4">TMhelix containing protein</fullName>
    </recommendedName>
</protein>
<accession>A0A1C6FNH5</accession>
<dbReference type="EMBL" id="FMHG01000001">
    <property type="protein sequence ID" value="SCJ34541.1"/>
    <property type="molecule type" value="Genomic_DNA"/>
</dbReference>
<sequence>MIHNTAIIAGSIGLLLSAAMCSAGSVTAGQALIAGLCCTAGIVTAIWYKVLTRQDNKE</sequence>
<dbReference type="AlphaFoldDB" id="A0A1C6FNH5"/>
<gene>
    <name evidence="3" type="ORF">SAMEA3545359_00047</name>
</gene>
<feature type="chain" id="PRO_5039265697" description="TMhelix containing protein" evidence="2">
    <location>
        <begin position="29"/>
        <end position="58"/>
    </location>
</feature>
<feature type="transmembrane region" description="Helical" evidence="1">
    <location>
        <begin position="31"/>
        <end position="51"/>
    </location>
</feature>
<evidence type="ECO:0000256" key="1">
    <source>
        <dbReference type="SAM" id="Phobius"/>
    </source>
</evidence>
<proteinExistence type="predicted"/>